<name>A0A1D3K768_PSEVE</name>
<gene>
    <name evidence="1" type="ORF">PVE_R2G0021</name>
</gene>
<evidence type="ECO:0000313" key="1">
    <source>
        <dbReference type="EMBL" id="SBW84051.1"/>
    </source>
</evidence>
<organism evidence="1 2">
    <name type="scientific">Pseudomonas veronii 1YdBTEX2</name>
    <dbReference type="NCBI Taxonomy" id="1295141"/>
    <lineage>
        <taxon>Bacteria</taxon>
        <taxon>Pseudomonadati</taxon>
        <taxon>Pseudomonadota</taxon>
        <taxon>Gammaproteobacteria</taxon>
        <taxon>Pseudomonadales</taxon>
        <taxon>Pseudomonadaceae</taxon>
        <taxon>Pseudomonas</taxon>
    </lineage>
</organism>
<protein>
    <submittedName>
        <fullName evidence="1">Uncharacterized protein</fullName>
    </submittedName>
</protein>
<reference evidence="2" key="1">
    <citation type="submission" date="2016-07" db="EMBL/GenBank/DDBJ databases">
        <authorList>
            <person name="Florea S."/>
            <person name="Webb J.S."/>
            <person name="Jaromczyk J."/>
            <person name="Schardl C.L."/>
        </authorList>
    </citation>
    <scope>NUCLEOTIDE SEQUENCE [LARGE SCALE GENOMIC DNA]</scope>
    <source>
        <strain evidence="2">1YdBTEX2</strain>
    </source>
</reference>
<proteinExistence type="predicted"/>
<dbReference type="Proteomes" id="UP000245431">
    <property type="component" value="Chromosome PVE_r2"/>
</dbReference>
<evidence type="ECO:0000313" key="2">
    <source>
        <dbReference type="Proteomes" id="UP000245431"/>
    </source>
</evidence>
<dbReference type="AlphaFoldDB" id="A0A1D3K768"/>
<accession>A0A1D3K768</accession>
<dbReference type="EMBL" id="LT599584">
    <property type="protein sequence ID" value="SBW84051.1"/>
    <property type="molecule type" value="Genomic_DNA"/>
</dbReference>
<sequence length="78" mass="8426">MGTFTGTIIMTLRPARRPGDQLGNCEECGGAMKEAFIAQSKRVYKRDNGELYTGAYLGGVHGHEGCLGRFGLFSKIPS</sequence>